<evidence type="ECO:0000313" key="3">
    <source>
        <dbReference type="EMBL" id="KDN80738.1"/>
    </source>
</evidence>
<feature type="compositionally biased region" description="Basic and acidic residues" evidence="1">
    <location>
        <begin position="75"/>
        <end position="88"/>
    </location>
</feature>
<feature type="compositionally biased region" description="Low complexity" evidence="1">
    <location>
        <begin position="1"/>
        <end position="19"/>
    </location>
</feature>
<feature type="region of interest" description="Disordered" evidence="1">
    <location>
        <begin position="1"/>
        <end position="122"/>
    </location>
</feature>
<evidence type="ECO:0000259" key="2">
    <source>
        <dbReference type="Pfam" id="PF15644"/>
    </source>
</evidence>
<protein>
    <recommendedName>
        <fullName evidence="2">Tox-PL domain-containing protein</fullName>
    </recommendedName>
</protein>
<feature type="compositionally biased region" description="Basic and acidic residues" evidence="1">
    <location>
        <begin position="433"/>
        <end position="445"/>
    </location>
</feature>
<name>A0A066YGY8_9ACTN</name>
<dbReference type="HOGENOM" id="CLU_428828_0_0_11"/>
<dbReference type="eggNOG" id="COG3468">
    <property type="taxonomic scope" value="Bacteria"/>
</dbReference>
<gene>
    <name evidence="3" type="ORF">KCH_75180</name>
</gene>
<organism evidence="3 4">
    <name type="scientific">Kitasatospora cheerisanensis KCTC 2395</name>
    <dbReference type="NCBI Taxonomy" id="1348663"/>
    <lineage>
        <taxon>Bacteria</taxon>
        <taxon>Bacillati</taxon>
        <taxon>Actinomycetota</taxon>
        <taxon>Actinomycetes</taxon>
        <taxon>Kitasatosporales</taxon>
        <taxon>Streptomycetaceae</taxon>
        <taxon>Kitasatospora</taxon>
    </lineage>
</organism>
<feature type="compositionally biased region" description="Basic and acidic residues" evidence="1">
    <location>
        <begin position="252"/>
        <end position="307"/>
    </location>
</feature>
<feature type="compositionally biased region" description="Basic and acidic residues" evidence="1">
    <location>
        <begin position="209"/>
        <end position="225"/>
    </location>
</feature>
<dbReference type="Proteomes" id="UP000027178">
    <property type="component" value="Unassembled WGS sequence"/>
</dbReference>
<reference evidence="3 4" key="1">
    <citation type="submission" date="2014-05" db="EMBL/GenBank/DDBJ databases">
        <title>Draft Genome Sequence of Kitasatospora cheerisanensis KCTC 2395.</title>
        <authorList>
            <person name="Nam D.H."/>
        </authorList>
    </citation>
    <scope>NUCLEOTIDE SEQUENCE [LARGE SCALE GENOMIC DNA]</scope>
    <source>
        <strain evidence="3 4">KCTC 2395</strain>
    </source>
</reference>
<accession>A0A066YGY8</accession>
<comment type="caution">
    <text evidence="3">The sequence shown here is derived from an EMBL/GenBank/DDBJ whole genome shotgun (WGS) entry which is preliminary data.</text>
</comment>
<evidence type="ECO:0000313" key="4">
    <source>
        <dbReference type="Proteomes" id="UP000027178"/>
    </source>
</evidence>
<dbReference type="PATRIC" id="fig|1348663.4.peg.7267"/>
<evidence type="ECO:0000256" key="1">
    <source>
        <dbReference type="SAM" id="MobiDB-lite"/>
    </source>
</evidence>
<feature type="domain" description="Tox-PL" evidence="2">
    <location>
        <begin position="90"/>
        <end position="172"/>
    </location>
</feature>
<keyword evidence="4" id="KW-1185">Reference proteome</keyword>
<feature type="region of interest" description="Disordered" evidence="1">
    <location>
        <begin position="396"/>
        <end position="445"/>
    </location>
</feature>
<dbReference type="InterPro" id="IPR028908">
    <property type="entry name" value="Tox-PL_dom"/>
</dbReference>
<dbReference type="EMBL" id="JNBY01000162">
    <property type="protein sequence ID" value="KDN80738.1"/>
    <property type="molecule type" value="Genomic_DNA"/>
</dbReference>
<feature type="region of interest" description="Disordered" evidence="1">
    <location>
        <begin position="168"/>
        <end position="324"/>
    </location>
</feature>
<dbReference type="Pfam" id="PF15644">
    <property type="entry name" value="Gln_amidase"/>
    <property type="match status" value="1"/>
</dbReference>
<proteinExistence type="predicted"/>
<feature type="compositionally biased region" description="Basic and acidic residues" evidence="1">
    <location>
        <begin position="174"/>
        <end position="183"/>
    </location>
</feature>
<dbReference type="AlphaFoldDB" id="A0A066YGY8"/>
<sequence length="638" mass="69474">MTTRRTAASRTAGRTTRPAGWSGRIRSTRRTWRAGCRGTRTGRRSGIRTRTGTGRGGQRRRAPRAGAGQQLPRRGAVDRGHLQREPDGGRAAQRRRAGGERGGRDRAESQLGAPFRDMGNGDPAFKRIEDQLRDSGHGSQAVIITQDANGRAHAWNVVNHDGKITYLDNQTGQRSDKPLHNGDHGVFAITLDPDRKPTGTDHTGGPDRGGSDRRPEDPAGKNKAEDDPEEGASKKKAKHNDGDGNAEAGPSSKKDDTSKDDASKNEKPKTDKEIIDERRANDPEHPIHEDARKDENLRPRETPDDKIYGISQDENQRPLRNANPVRAVDMNRVNQNLDAWASSGELGHVLDSSKAGNPKTFNRSDLENALTGFKDMNPGEQGAAVAAMGRMSDEFHKNHGVGASPESMPYPYNSDPRVAGSKPGEADPISRGAADHATSKGEEGLKLSPDLKDVRKEVREAFEKRSIKGAADVAAHRPDLSARNYAVIEVYDPKTKQVSFVVDNSVPPSGPRAGITPLHSETHLGGWMDHLKATRDPKDQPEVLSLYTEREPCGSKKTQGHADCSGYLAREHTGVPVYYATGYRKGPGSDVKPGEGQLTPKQEMDRDFGNHVAKVGRVWLAMEKKRMADAASAMDTGE</sequence>
<feature type="compositionally biased region" description="Basic and acidic residues" evidence="1">
    <location>
        <begin position="97"/>
        <end position="108"/>
    </location>
</feature>